<accession>A0A7T7HHK6</accession>
<dbReference type="PANTHER" id="PTHR38812">
    <property type="entry name" value="MU-LIKE PROPHAGE FLUMU PROTEIN GP42"/>
    <property type="match status" value="1"/>
</dbReference>
<name>A0A7T7HHK6_9HYPH</name>
<protein>
    <recommendedName>
        <fullName evidence="3">Tape measure protein N-terminal domain-containing protein</fullName>
    </recommendedName>
</protein>
<dbReference type="InterPro" id="IPR053058">
    <property type="entry name" value="Mulikevirus_tape_measure"/>
</dbReference>
<dbReference type="KEGG" id="mlut:JET14_13235"/>
<organism evidence="4 5">
    <name type="scientific">Martelella lutilitoris</name>
    <dbReference type="NCBI Taxonomy" id="2583532"/>
    <lineage>
        <taxon>Bacteria</taxon>
        <taxon>Pseudomonadati</taxon>
        <taxon>Pseudomonadota</taxon>
        <taxon>Alphaproteobacteria</taxon>
        <taxon>Hyphomicrobiales</taxon>
        <taxon>Aurantimonadaceae</taxon>
        <taxon>Martelella</taxon>
    </lineage>
</organism>
<feature type="transmembrane region" description="Helical" evidence="2">
    <location>
        <begin position="306"/>
        <end position="329"/>
    </location>
</feature>
<feature type="domain" description="Tape measure protein N-terminal" evidence="3">
    <location>
        <begin position="54"/>
        <end position="229"/>
    </location>
</feature>
<dbReference type="EMBL" id="CP066786">
    <property type="protein sequence ID" value="QQM29290.1"/>
    <property type="molecule type" value="Genomic_DNA"/>
</dbReference>
<dbReference type="AlphaFoldDB" id="A0A7T7HHK6"/>
<evidence type="ECO:0000259" key="3">
    <source>
        <dbReference type="Pfam" id="PF20155"/>
    </source>
</evidence>
<evidence type="ECO:0000313" key="4">
    <source>
        <dbReference type="EMBL" id="QQM29290.1"/>
    </source>
</evidence>
<dbReference type="RefSeq" id="WP_200334113.1">
    <property type="nucleotide sequence ID" value="NZ_CP066786.1"/>
</dbReference>
<sequence>MVIDELIAILGYDIEGEENLKRFNQGLETSLRRVTALAAAIAAAAAGAFAMFGKSVITTNASFEQMTATLETIEGSTEKARAAMDWVTQFAATTPYELDQVSMSFVRLRAYGLDPMDGTLRSIGDAAAAMGKDIMQGVEAIADAAQGENERLKEFGIRASVAGDQITYSWQQNGETLTRTVKKNGTEITKALTEIMDQRFAGAMERQSKTWNGMWSNMLDQWTIFQKRVGESGFFDSMKERLGGLLDYIGQLDREGKLDQWAQSISDALVTGVDAVTEIVNRIRLNFNTIRELIDENRAAWNVFKAALAGLAIFLFPVWSAIALAAAAVDDFLTYMRDGESVIGTFIDKIQELTGVSDDVAEALGGLGAAVATALTAAFILRPGTFIKAFGRIIVAGIVALAPAIGTALATAFGLLSNPVGWAILIGGAAAGIVYLFWDEFKEAWTNINWGEFITNASFPLASMLWNLFAEEWAGMSFYEAGADAMTRIWNGLKSIAGSIKDWFAGLIPGWLAEIAPGFGAGMPTSGNDNGLNNAAGNIGAMMGGMPGKLGSTVNDNRTSNQTNNVTINQNVTQPTQAPAAAATATGNAVTRSLDPARMNGGGGF</sequence>
<feature type="transmembrane region" description="Helical" evidence="2">
    <location>
        <begin position="363"/>
        <end position="381"/>
    </location>
</feature>
<dbReference type="Proteomes" id="UP000596083">
    <property type="component" value="Chromosome"/>
</dbReference>
<feature type="transmembrane region" description="Helical" evidence="2">
    <location>
        <begin position="393"/>
        <end position="414"/>
    </location>
</feature>
<evidence type="ECO:0000256" key="2">
    <source>
        <dbReference type="SAM" id="Phobius"/>
    </source>
</evidence>
<evidence type="ECO:0000313" key="5">
    <source>
        <dbReference type="Proteomes" id="UP000596083"/>
    </source>
</evidence>
<keyword evidence="2" id="KW-0472">Membrane</keyword>
<dbReference type="PANTHER" id="PTHR38812:SF2">
    <property type="entry name" value="MU-LIKE PROPHAGE FLUMU PROTEIN GP42"/>
    <property type="match status" value="1"/>
</dbReference>
<keyword evidence="2" id="KW-1133">Transmembrane helix</keyword>
<dbReference type="Pfam" id="PF20155">
    <property type="entry name" value="TMP_3"/>
    <property type="match status" value="1"/>
</dbReference>
<gene>
    <name evidence="4" type="ORF">JET14_13235</name>
</gene>
<keyword evidence="2" id="KW-0812">Transmembrane</keyword>
<feature type="compositionally biased region" description="Low complexity" evidence="1">
    <location>
        <begin position="571"/>
        <end position="591"/>
    </location>
</feature>
<evidence type="ECO:0000256" key="1">
    <source>
        <dbReference type="SAM" id="MobiDB-lite"/>
    </source>
</evidence>
<feature type="transmembrane region" description="Helical" evidence="2">
    <location>
        <begin position="420"/>
        <end position="438"/>
    </location>
</feature>
<dbReference type="InterPro" id="IPR013491">
    <property type="entry name" value="Tape_meas_N"/>
</dbReference>
<reference evidence="4 5" key="1">
    <citation type="submission" date="2020-12" db="EMBL/GenBank/DDBJ databases">
        <authorList>
            <person name="Zheng R.K."/>
            <person name="Sun C.M."/>
        </authorList>
    </citation>
    <scope>NUCLEOTIDE SEQUENCE [LARGE SCALE GENOMIC DNA]</scope>
    <source>
        <strain evidence="4 5">ZRK001</strain>
    </source>
</reference>
<proteinExistence type="predicted"/>
<feature type="region of interest" description="Disordered" evidence="1">
    <location>
        <begin position="571"/>
        <end position="605"/>
    </location>
</feature>
<feature type="transmembrane region" description="Helical" evidence="2">
    <location>
        <begin position="34"/>
        <end position="52"/>
    </location>
</feature>